<protein>
    <submittedName>
        <fullName evidence="1">Uncharacterized protein</fullName>
    </submittedName>
</protein>
<reference evidence="2" key="1">
    <citation type="journal article" date="2023" name="Nat. Plants">
        <title>Single-cell RNA sequencing provides a high-resolution roadmap for understanding the multicellular compartmentation of specialized metabolism.</title>
        <authorList>
            <person name="Sun S."/>
            <person name="Shen X."/>
            <person name="Li Y."/>
            <person name="Li Y."/>
            <person name="Wang S."/>
            <person name="Li R."/>
            <person name="Zhang H."/>
            <person name="Shen G."/>
            <person name="Guo B."/>
            <person name="Wei J."/>
            <person name="Xu J."/>
            <person name="St-Pierre B."/>
            <person name="Chen S."/>
            <person name="Sun C."/>
        </authorList>
    </citation>
    <scope>NUCLEOTIDE SEQUENCE [LARGE SCALE GENOMIC DNA]</scope>
</reference>
<sequence length="480" mass="55123">MATIGSIELIITAIVCFLFLLGFSRRKGLPIDWPIIGMLPICFPIFGHIFDKMSDVLELTKGTFIFKGPWFIIDRNTLITTDPTNLYHIMSTNFSNYPKGHDAKLHFEAYGEFLFTKDDDEWRNHRKVAHKFFSDKQIQSLSPKVNLEIIEKGLIPILDNASQKGIILDFQDLFKRFMIDSTCIIATGYNHGSLGTGYSPILKAMHDINEGILVRHILPQTFWKLQNWLHVGKERKLLEGWKTLDSFARKYVEKIKKDQFHAINFFPHDIMKDVIKILFLGGTDTLSSSLTYFFWHVFENPTVETIIREEIEANLSKKTENYIFVQPEELNKLVYLHAALLESMRLYPPAPFQARKSIKPDILPSGHSVSSNMKVVVCSYAMGRMKFIWGEDCLEFKPDRWISEKGRILPVPSHKFATFSSGPRICPGKDMALNRLKAVAATIIHNYDIKIIKNHPVVPTAAIILEMKYGLNVRISKRSI</sequence>
<gene>
    <name evidence="1" type="ORF">M9H77_19797</name>
</gene>
<name>A0ACC0BBC0_CATRO</name>
<dbReference type="Proteomes" id="UP001060085">
    <property type="component" value="Linkage Group LG04"/>
</dbReference>
<proteinExistence type="predicted"/>
<dbReference type="EMBL" id="CM044704">
    <property type="protein sequence ID" value="KAI5669944.1"/>
    <property type="molecule type" value="Genomic_DNA"/>
</dbReference>
<comment type="caution">
    <text evidence="1">The sequence shown here is derived from an EMBL/GenBank/DDBJ whole genome shotgun (WGS) entry which is preliminary data.</text>
</comment>
<accession>A0ACC0BBC0</accession>
<evidence type="ECO:0000313" key="1">
    <source>
        <dbReference type="EMBL" id="KAI5669944.1"/>
    </source>
</evidence>
<organism evidence="1 2">
    <name type="scientific">Catharanthus roseus</name>
    <name type="common">Madagascar periwinkle</name>
    <name type="synonym">Vinca rosea</name>
    <dbReference type="NCBI Taxonomy" id="4058"/>
    <lineage>
        <taxon>Eukaryota</taxon>
        <taxon>Viridiplantae</taxon>
        <taxon>Streptophyta</taxon>
        <taxon>Embryophyta</taxon>
        <taxon>Tracheophyta</taxon>
        <taxon>Spermatophyta</taxon>
        <taxon>Magnoliopsida</taxon>
        <taxon>eudicotyledons</taxon>
        <taxon>Gunneridae</taxon>
        <taxon>Pentapetalae</taxon>
        <taxon>asterids</taxon>
        <taxon>lamiids</taxon>
        <taxon>Gentianales</taxon>
        <taxon>Apocynaceae</taxon>
        <taxon>Rauvolfioideae</taxon>
        <taxon>Vinceae</taxon>
        <taxon>Catharanthinae</taxon>
        <taxon>Catharanthus</taxon>
    </lineage>
</organism>
<keyword evidence="2" id="KW-1185">Reference proteome</keyword>
<evidence type="ECO:0000313" key="2">
    <source>
        <dbReference type="Proteomes" id="UP001060085"/>
    </source>
</evidence>